<dbReference type="Pfam" id="PF05426">
    <property type="entry name" value="Alginate_lyase"/>
    <property type="match status" value="1"/>
</dbReference>
<organism evidence="5 6">
    <name type="scientific">Basidiobolus ranarum</name>
    <dbReference type="NCBI Taxonomy" id="34480"/>
    <lineage>
        <taxon>Eukaryota</taxon>
        <taxon>Fungi</taxon>
        <taxon>Fungi incertae sedis</taxon>
        <taxon>Zoopagomycota</taxon>
        <taxon>Entomophthoromycotina</taxon>
        <taxon>Basidiobolomycetes</taxon>
        <taxon>Basidiobolales</taxon>
        <taxon>Basidiobolaceae</taxon>
        <taxon>Basidiobolus</taxon>
    </lineage>
</organism>
<keyword evidence="1" id="KW-0732">Signal</keyword>
<evidence type="ECO:0000256" key="2">
    <source>
        <dbReference type="ARBA" id="ARBA00023239"/>
    </source>
</evidence>
<sequence>MLIESPKSRRTRGTNITIMTSPQDDHHLPFYSVHKSPRRSVFRTHACLKRLLYVTGLCMLAALCSYLYISYHLSDLPLHIFTSIPTLPSEKILLYRILGNDLPPRHKPGQTLHNVQFILQHEPTFPDTEKWWILNRIVDPDQEQALIDLLKRYHQKYTRIPFIEEEYLEKEFRYEEFPVSDFFRSEEFSSLGNMGKLRIIDFTYHNKNLYVMNNNGGRNFALQHGKRLNPKWIFPFDGNCFFTRKAFNEVRRNLDLYGETYKYFVVPMVRALNNTEVIMNSEDRPDANQEPQLIFRADATEMFNAQMRYGRRPKLELLWRLGAYKLRDTSHDIVPWEIRERPDSREKGQFITSGWVYRLFSGQMNQETNTKEATRMRAYNRLLAVQQFIDSIDEKIARNRFNSDTLLMYNETKLRQQRLKYWSGEEKILNTVKQLQKKAENIIDSMLSELHLQKPTSVKTLEVNNPSRPPDLETLFNDITILTLASYFTGEEKYGSWAGNLLRRNILGRTHLWNYQVENYPTKEDNQSPNQAWDTIPSPPTPLWQRLESIPQETDFSYFLDAIRLLRRTNAVTHKEYSQMVAMANRYLVHLITSPETKNTTRYSDHRGTFRDFQVAALSGFVGDVRLFLHTSNWSRMRIGKQFELNLLQPYEKLTITKGTSKGEDSVDVKAHHQTTKNMIYWSLLTRMIQNSNINVELWKHQTAQGVRLDNAIVKYLARHIDLSTGKLILLNESSNSHSEVSQEEMRILALVSVSMAAEKASTRGPGLNQEILSKITQATEPSQSKLDQANIKGSGLPPFWSLGME</sequence>
<dbReference type="EMBL" id="JASJQH010000142">
    <property type="protein sequence ID" value="KAK9766596.1"/>
    <property type="molecule type" value="Genomic_DNA"/>
</dbReference>
<evidence type="ECO:0000313" key="5">
    <source>
        <dbReference type="EMBL" id="KAK9766596.1"/>
    </source>
</evidence>
<protein>
    <recommendedName>
        <fullName evidence="4">Alginate lyase domain-containing protein</fullName>
    </recommendedName>
</protein>
<keyword evidence="3" id="KW-0812">Transmembrane</keyword>
<feature type="domain" description="Alginate lyase" evidence="4">
    <location>
        <begin position="471"/>
        <end position="710"/>
    </location>
</feature>
<evidence type="ECO:0000259" key="4">
    <source>
        <dbReference type="Pfam" id="PF05426"/>
    </source>
</evidence>
<dbReference type="InterPro" id="IPR008397">
    <property type="entry name" value="Alginate_lyase_dom"/>
</dbReference>
<keyword evidence="3" id="KW-0472">Membrane</keyword>
<gene>
    <name evidence="5" type="ORF">K7432_004224</name>
</gene>
<feature type="transmembrane region" description="Helical" evidence="3">
    <location>
        <begin position="51"/>
        <end position="69"/>
    </location>
</feature>
<evidence type="ECO:0000256" key="3">
    <source>
        <dbReference type="SAM" id="Phobius"/>
    </source>
</evidence>
<evidence type="ECO:0000256" key="1">
    <source>
        <dbReference type="ARBA" id="ARBA00022729"/>
    </source>
</evidence>
<keyword evidence="3" id="KW-1133">Transmembrane helix</keyword>
<name>A0ABR2WYQ1_9FUNG</name>
<comment type="caution">
    <text evidence="5">The sequence shown here is derived from an EMBL/GenBank/DDBJ whole genome shotgun (WGS) entry which is preliminary data.</text>
</comment>
<proteinExistence type="predicted"/>
<dbReference type="SUPFAM" id="SSF48230">
    <property type="entry name" value="Chondroitin AC/alginate lyase"/>
    <property type="match status" value="1"/>
</dbReference>
<keyword evidence="6" id="KW-1185">Reference proteome</keyword>
<keyword evidence="2" id="KW-0456">Lyase</keyword>
<dbReference type="InterPro" id="IPR008929">
    <property type="entry name" value="Chondroitin_lyas"/>
</dbReference>
<evidence type="ECO:0000313" key="6">
    <source>
        <dbReference type="Proteomes" id="UP001479436"/>
    </source>
</evidence>
<reference evidence="5 6" key="1">
    <citation type="submission" date="2023-04" db="EMBL/GenBank/DDBJ databases">
        <title>Genome of Basidiobolus ranarum AG-B5.</title>
        <authorList>
            <person name="Stajich J.E."/>
            <person name="Carter-House D."/>
            <person name="Gryganskyi A."/>
        </authorList>
    </citation>
    <scope>NUCLEOTIDE SEQUENCE [LARGE SCALE GENOMIC DNA]</scope>
    <source>
        <strain evidence="5 6">AG-B5</strain>
    </source>
</reference>
<dbReference type="Proteomes" id="UP001479436">
    <property type="component" value="Unassembled WGS sequence"/>
</dbReference>
<accession>A0ABR2WYQ1</accession>
<dbReference type="Gene3D" id="1.50.10.100">
    <property type="entry name" value="Chondroitin AC/alginate lyase"/>
    <property type="match status" value="1"/>
</dbReference>